<feature type="compositionally biased region" description="Low complexity" evidence="6">
    <location>
        <begin position="111"/>
        <end position="131"/>
    </location>
</feature>
<dbReference type="InterPro" id="IPR036852">
    <property type="entry name" value="Peptidase_S8/S53_dom_sf"/>
</dbReference>
<accession>A0A1H0TX97</accession>
<dbReference type="STRING" id="443156.SAMN04489867_3022"/>
<keyword evidence="2 5" id="KW-0645">Protease</keyword>
<dbReference type="Gene3D" id="3.40.50.200">
    <property type="entry name" value="Peptidase S8/S53 domain"/>
    <property type="match status" value="1"/>
</dbReference>
<dbReference type="PROSITE" id="PS00138">
    <property type="entry name" value="SUBTILASE_SER"/>
    <property type="match status" value="1"/>
</dbReference>
<feature type="active site" description="Charge relay system" evidence="5">
    <location>
        <position position="395"/>
    </location>
</feature>
<name>A0A1H0TX97_9MICO</name>
<dbReference type="PRINTS" id="PR00723">
    <property type="entry name" value="SUBTILISIN"/>
</dbReference>
<dbReference type="EMBL" id="LT629711">
    <property type="protein sequence ID" value="SDP58589.1"/>
    <property type="molecule type" value="Genomic_DNA"/>
</dbReference>
<evidence type="ECO:0000256" key="1">
    <source>
        <dbReference type="ARBA" id="ARBA00011073"/>
    </source>
</evidence>
<evidence type="ECO:0000256" key="2">
    <source>
        <dbReference type="ARBA" id="ARBA00022670"/>
    </source>
</evidence>
<evidence type="ECO:0000313" key="8">
    <source>
        <dbReference type="EMBL" id="SDP58589.1"/>
    </source>
</evidence>
<dbReference type="Pfam" id="PF00082">
    <property type="entry name" value="Peptidase_S8"/>
    <property type="match status" value="1"/>
</dbReference>
<dbReference type="Proteomes" id="UP000199077">
    <property type="component" value="Chromosome I"/>
</dbReference>
<evidence type="ECO:0000313" key="9">
    <source>
        <dbReference type="Proteomes" id="UP000199077"/>
    </source>
</evidence>
<evidence type="ECO:0000256" key="6">
    <source>
        <dbReference type="SAM" id="MobiDB-lite"/>
    </source>
</evidence>
<keyword evidence="3 5" id="KW-0378">Hydrolase</keyword>
<evidence type="ECO:0000256" key="3">
    <source>
        <dbReference type="ARBA" id="ARBA00022801"/>
    </source>
</evidence>
<sequence>MAGIPPEEAERFLVTERIDYDATDCPVRYEVWREYALKGPQATPHLLLERAAERHDPDQLGDAHATNLGRSTSDLALEVARRLTTARDNPLPPRQVQSSVRVTRRDPGGEPQAYAAAGSAPSPGDPGPAAQTPNELSTDGPADAGPATRPRPDEALPHFGDWIVIQPNLVELMTVVLPLTTWGPLLERGLRMSNDELASLMEPPTSHQAVTAEGDVPSRGANVAWLFRFLARLQGWDPDLASERRRGAEWVHRNLGTDLPQAPVNAAGRAAGDVTGYIASVNLDRLVTTAVSFSSRTVKADVARKAFHIDCSHLTWAVIDSGIDARHPAFQERVELEDGTTRLRSRVVKTLDFTAIEMSQFRALQRGDDFINRLEGSIGMEPPGGGGYLPPANSHGTHVAGILAGDWRNAHEHNEVRGVCPDLRLWDLRVVGESGEGLESRLLMALQYIREVNAKGGEALQVAGVNVSLSVPYNARAYACGWTPVCQEARRLVRSGVVVVAAAGNSGFDTSDGAITTGGTGFQGVGITDPGNASEVITVGATHRFQPDRYGASFFSSKGPTADGRPKPDLLAPGEGIYSAVGRDGFGAKDGTSQAAPHVSGAAALLIGRNSELMGQPERVKELLVSTATDLGRDRNFQGSGLLDIFRALQAL</sequence>
<dbReference type="InterPro" id="IPR015500">
    <property type="entry name" value="Peptidase_S8_subtilisin-rel"/>
</dbReference>
<dbReference type="PANTHER" id="PTHR43806">
    <property type="entry name" value="PEPTIDASE S8"/>
    <property type="match status" value="1"/>
</dbReference>
<feature type="domain" description="Peptidase S8/S53" evidence="7">
    <location>
        <begin position="317"/>
        <end position="637"/>
    </location>
</feature>
<dbReference type="CDD" id="cd07487">
    <property type="entry name" value="Peptidases_S8_1"/>
    <property type="match status" value="1"/>
</dbReference>
<feature type="active site" description="Charge relay system" evidence="5">
    <location>
        <position position="593"/>
    </location>
</feature>
<dbReference type="OrthoDB" id="9813435at2"/>
<organism evidence="8 9">
    <name type="scientific">Pedococcus dokdonensis</name>
    <dbReference type="NCBI Taxonomy" id="443156"/>
    <lineage>
        <taxon>Bacteria</taxon>
        <taxon>Bacillati</taxon>
        <taxon>Actinomycetota</taxon>
        <taxon>Actinomycetes</taxon>
        <taxon>Micrococcales</taxon>
        <taxon>Intrasporangiaceae</taxon>
        <taxon>Pedococcus</taxon>
    </lineage>
</organism>
<dbReference type="RefSeq" id="WP_157693069.1">
    <property type="nucleotide sequence ID" value="NZ_LT629711.1"/>
</dbReference>
<keyword evidence="4 5" id="KW-0720">Serine protease</keyword>
<protein>
    <submittedName>
        <fullName evidence="8">Subtilase family protein</fullName>
    </submittedName>
</protein>
<reference evidence="9" key="1">
    <citation type="submission" date="2016-10" db="EMBL/GenBank/DDBJ databases">
        <authorList>
            <person name="Varghese N."/>
            <person name="Submissions S."/>
        </authorList>
    </citation>
    <scope>NUCLEOTIDE SEQUENCE [LARGE SCALE GENOMIC DNA]</scope>
    <source>
        <strain evidence="9">DSM 22329</strain>
    </source>
</reference>
<evidence type="ECO:0000256" key="5">
    <source>
        <dbReference type="PROSITE-ProRule" id="PRU01240"/>
    </source>
</evidence>
<dbReference type="SUPFAM" id="SSF52743">
    <property type="entry name" value="Subtilisin-like"/>
    <property type="match status" value="1"/>
</dbReference>
<dbReference type="PROSITE" id="PS00137">
    <property type="entry name" value="SUBTILASE_HIS"/>
    <property type="match status" value="1"/>
</dbReference>
<evidence type="ECO:0000256" key="4">
    <source>
        <dbReference type="ARBA" id="ARBA00022825"/>
    </source>
</evidence>
<comment type="similarity">
    <text evidence="1 5">Belongs to the peptidase S8 family.</text>
</comment>
<feature type="active site" description="Charge relay system" evidence="5">
    <location>
        <position position="320"/>
    </location>
</feature>
<dbReference type="InterPro" id="IPR000209">
    <property type="entry name" value="Peptidase_S8/S53_dom"/>
</dbReference>
<dbReference type="AlphaFoldDB" id="A0A1H0TX97"/>
<dbReference type="GO" id="GO:0004252">
    <property type="term" value="F:serine-type endopeptidase activity"/>
    <property type="evidence" value="ECO:0007669"/>
    <property type="project" value="UniProtKB-UniRule"/>
</dbReference>
<keyword evidence="9" id="KW-1185">Reference proteome</keyword>
<dbReference type="PANTHER" id="PTHR43806:SF11">
    <property type="entry name" value="CEREVISIN-RELATED"/>
    <property type="match status" value="1"/>
</dbReference>
<gene>
    <name evidence="8" type="ORF">SAMN04489867_3022</name>
</gene>
<proteinExistence type="inferred from homology"/>
<feature type="region of interest" description="Disordered" evidence="6">
    <location>
        <begin position="83"/>
        <end position="154"/>
    </location>
</feature>
<dbReference type="InterPro" id="IPR050131">
    <property type="entry name" value="Peptidase_S8_subtilisin-like"/>
</dbReference>
<dbReference type="InterPro" id="IPR023828">
    <property type="entry name" value="Peptidase_S8_Ser-AS"/>
</dbReference>
<dbReference type="GO" id="GO:0006508">
    <property type="term" value="P:proteolysis"/>
    <property type="evidence" value="ECO:0007669"/>
    <property type="project" value="UniProtKB-KW"/>
</dbReference>
<dbReference type="PROSITE" id="PS51892">
    <property type="entry name" value="SUBTILASE"/>
    <property type="match status" value="1"/>
</dbReference>
<dbReference type="InterPro" id="IPR022398">
    <property type="entry name" value="Peptidase_S8_His-AS"/>
</dbReference>
<evidence type="ECO:0000259" key="7">
    <source>
        <dbReference type="Pfam" id="PF00082"/>
    </source>
</evidence>